<name>A0A1G2JKV1_9BACT</name>
<accession>A0A1G2JKV1</accession>
<keyword evidence="1" id="KW-0540">Nuclease</keyword>
<dbReference type="InterPro" id="IPR016071">
    <property type="entry name" value="Staphylococal_nuclease_OB-fold"/>
</dbReference>
<dbReference type="GO" id="GO:0016787">
    <property type="term" value="F:hydrolase activity"/>
    <property type="evidence" value="ECO:0007669"/>
    <property type="project" value="UniProtKB-KW"/>
</dbReference>
<dbReference type="PROSITE" id="PS50830">
    <property type="entry name" value="TNASE_3"/>
    <property type="match status" value="1"/>
</dbReference>
<dbReference type="GO" id="GO:0004519">
    <property type="term" value="F:endonuclease activity"/>
    <property type="evidence" value="ECO:0007669"/>
    <property type="project" value="UniProtKB-KW"/>
</dbReference>
<evidence type="ECO:0000256" key="3">
    <source>
        <dbReference type="ARBA" id="ARBA00022801"/>
    </source>
</evidence>
<dbReference type="InterPro" id="IPR035437">
    <property type="entry name" value="SNase_OB-fold_sf"/>
</dbReference>
<keyword evidence="3" id="KW-0378">Hydrolase</keyword>
<reference evidence="5 6" key="1">
    <citation type="journal article" date="2016" name="Nat. Commun.">
        <title>Thousands of microbial genomes shed light on interconnected biogeochemical processes in an aquifer system.</title>
        <authorList>
            <person name="Anantharaman K."/>
            <person name="Brown C.T."/>
            <person name="Hug L.A."/>
            <person name="Sharon I."/>
            <person name="Castelle C.J."/>
            <person name="Probst A.J."/>
            <person name="Thomas B.C."/>
            <person name="Singh A."/>
            <person name="Wilkins M.J."/>
            <person name="Karaoz U."/>
            <person name="Brodie E.L."/>
            <person name="Williams K.H."/>
            <person name="Hubbard S.S."/>
            <person name="Banfield J.F."/>
        </authorList>
    </citation>
    <scope>NUCLEOTIDE SEQUENCE [LARGE SCALE GENOMIC DNA]</scope>
</reference>
<feature type="domain" description="TNase-like" evidence="4">
    <location>
        <begin position="69"/>
        <end position="203"/>
    </location>
</feature>
<protein>
    <recommendedName>
        <fullName evidence="4">TNase-like domain-containing protein</fullName>
    </recommendedName>
</protein>
<dbReference type="SMART" id="SM00318">
    <property type="entry name" value="SNc"/>
    <property type="match status" value="1"/>
</dbReference>
<evidence type="ECO:0000256" key="2">
    <source>
        <dbReference type="ARBA" id="ARBA00022759"/>
    </source>
</evidence>
<evidence type="ECO:0000313" key="5">
    <source>
        <dbReference type="EMBL" id="OGZ87692.1"/>
    </source>
</evidence>
<proteinExistence type="predicted"/>
<dbReference type="Gene3D" id="2.40.50.90">
    <property type="match status" value="1"/>
</dbReference>
<dbReference type="PANTHER" id="PTHR12302:SF3">
    <property type="entry name" value="SERINE_THREONINE-PROTEIN KINASE 31"/>
    <property type="match status" value="1"/>
</dbReference>
<dbReference type="SUPFAM" id="SSF50199">
    <property type="entry name" value="Staphylococcal nuclease"/>
    <property type="match status" value="1"/>
</dbReference>
<dbReference type="Proteomes" id="UP000178935">
    <property type="component" value="Unassembled WGS sequence"/>
</dbReference>
<comment type="caution">
    <text evidence="5">The sequence shown here is derived from an EMBL/GenBank/DDBJ whole genome shotgun (WGS) entry which is preliminary data.</text>
</comment>
<dbReference type="PANTHER" id="PTHR12302">
    <property type="entry name" value="EBNA2 BINDING PROTEIN P100"/>
    <property type="match status" value="1"/>
</dbReference>
<dbReference type="AlphaFoldDB" id="A0A1G2JKV1"/>
<dbReference type="Pfam" id="PF05901">
    <property type="entry name" value="Excalibur"/>
    <property type="match status" value="1"/>
</dbReference>
<sequence length="276" mass="31589">MDYKTPENKSENKLHKKWWFWIVVAMVLLSLINNRSEKKAIIEKGNLANSQQAEEIIDNDEEELIDNSDKELYEVVKVVDGDTINVNINGKVETLRLIGINTPETVDPRKAVICFGKEASDKAKQLLTNKKVRLEGDATQGERDKYQRLLRYVWLEDGTFFNKLMISEGYAFEYTYDTIYKYQAEFKQAEISARTSKKGLWADNVCDQTKVQTPVQIITSQPADTSKINCSSNTYNCTDFKRQKEAQQVFDFCGGVNNDIHKLDADKDGLVCESLP</sequence>
<dbReference type="InterPro" id="IPR008613">
    <property type="entry name" value="Excalibur_Ca-bd_domain"/>
</dbReference>
<evidence type="ECO:0000313" key="6">
    <source>
        <dbReference type="Proteomes" id="UP000178935"/>
    </source>
</evidence>
<evidence type="ECO:0000256" key="1">
    <source>
        <dbReference type="ARBA" id="ARBA00022722"/>
    </source>
</evidence>
<gene>
    <name evidence="5" type="ORF">A2561_03300</name>
</gene>
<dbReference type="Pfam" id="PF00565">
    <property type="entry name" value="SNase"/>
    <property type="match status" value="1"/>
</dbReference>
<organism evidence="5 6">
    <name type="scientific">Candidatus Staskawiczbacteria bacterium RIFOXYD1_FULL_32_13</name>
    <dbReference type="NCBI Taxonomy" id="1802234"/>
    <lineage>
        <taxon>Bacteria</taxon>
        <taxon>Candidatus Staskawicziibacteriota</taxon>
    </lineage>
</organism>
<dbReference type="EMBL" id="MHPU01000039">
    <property type="protein sequence ID" value="OGZ87692.1"/>
    <property type="molecule type" value="Genomic_DNA"/>
</dbReference>
<keyword evidence="2" id="KW-0255">Endonuclease</keyword>
<evidence type="ECO:0000259" key="4">
    <source>
        <dbReference type="PROSITE" id="PS50830"/>
    </source>
</evidence>